<accession>A0A183V2L4</accession>
<dbReference type="InterPro" id="IPR036858">
    <property type="entry name" value="Cyclin-dep_kinase_reg-sub_sf"/>
</dbReference>
<dbReference type="SUPFAM" id="SSF55637">
    <property type="entry name" value="Cell cycle regulatory proteins"/>
    <property type="match status" value="1"/>
</dbReference>
<dbReference type="EMBL" id="UYWY01022566">
    <property type="protein sequence ID" value="VDM46305.1"/>
    <property type="molecule type" value="Genomic_DNA"/>
</dbReference>
<comment type="similarity">
    <text evidence="1 6">Belongs to the CKS family.</text>
</comment>
<evidence type="ECO:0000256" key="4">
    <source>
        <dbReference type="ARBA" id="ARBA00066120"/>
    </source>
</evidence>
<comment type="function">
    <text evidence="6">Binds to the catalytic subunit of the cyclin dependent kinases and is essential for their biological function.</text>
</comment>
<comment type="subunit">
    <text evidence="4">Forms a homohexamer that can probably bind six kinase subunits. Interacts with cdk-1.</text>
</comment>
<evidence type="ECO:0000256" key="5">
    <source>
        <dbReference type="ARBA" id="ARBA00068939"/>
    </source>
</evidence>
<reference evidence="9" key="1">
    <citation type="submission" date="2016-06" db="UniProtKB">
        <authorList>
            <consortium name="WormBaseParasite"/>
        </authorList>
    </citation>
    <scope>IDENTIFICATION</scope>
</reference>
<evidence type="ECO:0000256" key="3">
    <source>
        <dbReference type="ARBA" id="ARBA00023306"/>
    </source>
</evidence>
<keyword evidence="8" id="KW-1185">Reference proteome</keyword>
<dbReference type="GO" id="GO:0016538">
    <property type="term" value="F:cyclin-dependent protein serine/threonine kinase regulator activity"/>
    <property type="evidence" value="ECO:0007669"/>
    <property type="project" value="InterPro"/>
</dbReference>
<evidence type="ECO:0000313" key="8">
    <source>
        <dbReference type="Proteomes" id="UP000050794"/>
    </source>
</evidence>
<keyword evidence="3 6" id="KW-0131">Cell cycle</keyword>
<sequence length="104" mass="12217">MGVGSWSGLYLNFYISYYSSFNLVMTTGANDFFYSNKYQDDEYEYRHVHVTKEVAKLIPKNRLMTESEWRSLGIQQSPGWVHYMIHGPERHVMFHLLLTPCLSG</sequence>
<dbReference type="GO" id="GO:0051301">
    <property type="term" value="P:cell division"/>
    <property type="evidence" value="ECO:0007669"/>
    <property type="project" value="UniProtKB-UniRule"/>
</dbReference>
<dbReference type="PROSITE" id="PS00944">
    <property type="entry name" value="CKS_1"/>
    <property type="match status" value="1"/>
</dbReference>
<evidence type="ECO:0000313" key="9">
    <source>
        <dbReference type="WBParaSite" id="TCNE_0001498401-mRNA-1"/>
    </source>
</evidence>
<dbReference type="WBParaSite" id="TCNE_0001498401-mRNA-1">
    <property type="protein sequence ID" value="TCNE_0001498401-mRNA-1"/>
    <property type="gene ID" value="TCNE_0001498401"/>
</dbReference>
<evidence type="ECO:0000256" key="2">
    <source>
        <dbReference type="ARBA" id="ARBA00022618"/>
    </source>
</evidence>
<evidence type="ECO:0000256" key="1">
    <source>
        <dbReference type="ARBA" id="ARBA00007782"/>
    </source>
</evidence>
<dbReference type="PRINTS" id="PR00296">
    <property type="entry name" value="CYCLINKINASE"/>
</dbReference>
<dbReference type="Proteomes" id="UP000050794">
    <property type="component" value="Unassembled WGS sequence"/>
</dbReference>
<dbReference type="Gene3D" id="3.30.170.10">
    <property type="entry name" value="Cyclin-dependent kinase, regulatory subunit"/>
    <property type="match status" value="1"/>
</dbReference>
<dbReference type="AlphaFoldDB" id="A0A183V2L4"/>
<gene>
    <name evidence="7" type="ORF">TCNE_LOCUS14984</name>
</gene>
<organism evidence="8 9">
    <name type="scientific">Toxocara canis</name>
    <name type="common">Canine roundworm</name>
    <dbReference type="NCBI Taxonomy" id="6265"/>
    <lineage>
        <taxon>Eukaryota</taxon>
        <taxon>Metazoa</taxon>
        <taxon>Ecdysozoa</taxon>
        <taxon>Nematoda</taxon>
        <taxon>Chromadorea</taxon>
        <taxon>Rhabditida</taxon>
        <taxon>Spirurina</taxon>
        <taxon>Ascaridomorpha</taxon>
        <taxon>Ascaridoidea</taxon>
        <taxon>Toxocaridae</taxon>
        <taxon>Toxocara</taxon>
    </lineage>
</organism>
<dbReference type="PANTHER" id="PTHR23415">
    <property type="entry name" value="CYCLIN-DEPENDENT KINASES REGULATORY SUBUNIT/60S RIBOSOME SUBUNIT BIOGENESIS PROTEIN NIP7"/>
    <property type="match status" value="1"/>
</dbReference>
<evidence type="ECO:0000256" key="6">
    <source>
        <dbReference type="RuleBase" id="RU311113"/>
    </source>
</evidence>
<name>A0A183V2L4_TOXCA</name>
<dbReference type="InterPro" id="IPR000789">
    <property type="entry name" value="Cyclin-dep_kinase_reg-sub"/>
</dbReference>
<dbReference type="FunFam" id="3.30.170.10:FF:000001">
    <property type="entry name" value="Cyclin-dependent kinases regulatory subunit"/>
    <property type="match status" value="1"/>
</dbReference>
<proteinExistence type="inferred from homology"/>
<evidence type="ECO:0000313" key="7">
    <source>
        <dbReference type="EMBL" id="VDM46305.1"/>
    </source>
</evidence>
<protein>
    <recommendedName>
        <fullName evidence="5 6">Cyclin-dependent kinases regulatory subunit</fullName>
    </recommendedName>
</protein>
<reference evidence="7 8" key="2">
    <citation type="submission" date="2018-11" db="EMBL/GenBank/DDBJ databases">
        <authorList>
            <consortium name="Pathogen Informatics"/>
        </authorList>
    </citation>
    <scope>NUCLEOTIDE SEQUENCE [LARGE SCALE GENOMIC DNA]</scope>
</reference>
<dbReference type="Pfam" id="PF01111">
    <property type="entry name" value="CKS"/>
    <property type="match status" value="1"/>
</dbReference>
<dbReference type="SMART" id="SM01084">
    <property type="entry name" value="CKS"/>
    <property type="match status" value="1"/>
</dbReference>
<keyword evidence="2 6" id="KW-0132">Cell division</keyword>